<name>A0ABV0YTE9_9TELE</name>
<dbReference type="EMBL" id="JAHRIP010041106">
    <property type="protein sequence ID" value="MEQ2296962.1"/>
    <property type="molecule type" value="Genomic_DNA"/>
</dbReference>
<organism evidence="1 2">
    <name type="scientific">Ameca splendens</name>
    <dbReference type="NCBI Taxonomy" id="208324"/>
    <lineage>
        <taxon>Eukaryota</taxon>
        <taxon>Metazoa</taxon>
        <taxon>Chordata</taxon>
        <taxon>Craniata</taxon>
        <taxon>Vertebrata</taxon>
        <taxon>Euteleostomi</taxon>
        <taxon>Actinopterygii</taxon>
        <taxon>Neopterygii</taxon>
        <taxon>Teleostei</taxon>
        <taxon>Neoteleostei</taxon>
        <taxon>Acanthomorphata</taxon>
        <taxon>Ovalentaria</taxon>
        <taxon>Atherinomorphae</taxon>
        <taxon>Cyprinodontiformes</taxon>
        <taxon>Goodeidae</taxon>
        <taxon>Ameca</taxon>
    </lineage>
</organism>
<proteinExistence type="predicted"/>
<accession>A0ABV0YTE9</accession>
<gene>
    <name evidence="1" type="ORF">AMECASPLE_029911</name>
</gene>
<evidence type="ECO:0000313" key="1">
    <source>
        <dbReference type="EMBL" id="MEQ2296962.1"/>
    </source>
</evidence>
<keyword evidence="2" id="KW-1185">Reference proteome</keyword>
<protein>
    <submittedName>
        <fullName evidence="1">Uncharacterized protein</fullName>
    </submittedName>
</protein>
<sequence length="72" mass="8128">MAEDGGQLSRRAPPCLRKRQLIGWKKVQLFSITTYPGSTSTHCQIFSDATQLRLSFSPRLMLPSFISLFSSH</sequence>
<reference evidence="1 2" key="1">
    <citation type="submission" date="2021-06" db="EMBL/GenBank/DDBJ databases">
        <authorList>
            <person name="Palmer J.M."/>
        </authorList>
    </citation>
    <scope>NUCLEOTIDE SEQUENCE [LARGE SCALE GENOMIC DNA]</scope>
    <source>
        <strain evidence="1 2">AS_MEX2019</strain>
        <tissue evidence="1">Muscle</tissue>
    </source>
</reference>
<evidence type="ECO:0000313" key="2">
    <source>
        <dbReference type="Proteomes" id="UP001469553"/>
    </source>
</evidence>
<dbReference type="Proteomes" id="UP001469553">
    <property type="component" value="Unassembled WGS sequence"/>
</dbReference>
<comment type="caution">
    <text evidence="1">The sequence shown here is derived from an EMBL/GenBank/DDBJ whole genome shotgun (WGS) entry which is preliminary data.</text>
</comment>